<dbReference type="NCBIfam" id="TIGR01484">
    <property type="entry name" value="HAD-SF-IIB"/>
    <property type="match status" value="1"/>
</dbReference>
<dbReference type="InterPro" id="IPR023214">
    <property type="entry name" value="HAD_sf"/>
</dbReference>
<dbReference type="GO" id="GO:0016791">
    <property type="term" value="F:phosphatase activity"/>
    <property type="evidence" value="ECO:0007669"/>
    <property type="project" value="TreeGrafter"/>
</dbReference>
<dbReference type="RefSeq" id="WP_010498531.1">
    <property type="nucleotide sequence ID" value="NZ_JQBK01000034.1"/>
</dbReference>
<dbReference type="SFLD" id="SFLDS00003">
    <property type="entry name" value="Haloacid_Dehalogenase"/>
    <property type="match status" value="1"/>
</dbReference>
<dbReference type="EMBL" id="LT630287">
    <property type="protein sequence ID" value="SFV41353.1"/>
    <property type="molecule type" value="Genomic_DNA"/>
</dbReference>
<dbReference type="Gene3D" id="3.30.1240.10">
    <property type="match status" value="1"/>
</dbReference>
<name>A0A1K1KR79_9LACO</name>
<dbReference type="SFLD" id="SFLDG01140">
    <property type="entry name" value="C2.B:_Phosphomannomutase_and_P"/>
    <property type="match status" value="1"/>
</dbReference>
<dbReference type="PANTHER" id="PTHR10000">
    <property type="entry name" value="PHOSPHOSERINE PHOSPHATASE"/>
    <property type="match status" value="1"/>
</dbReference>
<proteinExistence type="predicted"/>
<reference evidence="2" key="1">
    <citation type="submission" date="2016-11" db="EMBL/GenBank/DDBJ databases">
        <authorList>
            <person name="Papadimitriou K."/>
        </authorList>
    </citation>
    <scope>NUCLEOTIDE SEQUENCE [LARGE SCALE GENOMIC DNA]</scope>
    <source>
        <strain evidence="2">ACA-DC 1533</strain>
    </source>
</reference>
<dbReference type="GO" id="GO:0005829">
    <property type="term" value="C:cytosol"/>
    <property type="evidence" value="ECO:0007669"/>
    <property type="project" value="TreeGrafter"/>
</dbReference>
<dbReference type="CDD" id="cd07516">
    <property type="entry name" value="HAD_Pase"/>
    <property type="match status" value="1"/>
</dbReference>
<dbReference type="SUPFAM" id="SSF56784">
    <property type="entry name" value="HAD-like"/>
    <property type="match status" value="1"/>
</dbReference>
<dbReference type="Proteomes" id="UP000190935">
    <property type="component" value="Chromosome I"/>
</dbReference>
<dbReference type="InterPro" id="IPR000150">
    <property type="entry name" value="Cof"/>
</dbReference>
<dbReference type="AlphaFoldDB" id="A0A1K1KR79"/>
<dbReference type="GeneID" id="95350040"/>
<dbReference type="NCBIfam" id="TIGR00099">
    <property type="entry name" value="Cof-subfamily"/>
    <property type="match status" value="1"/>
</dbReference>
<protein>
    <submittedName>
        <fullName evidence="1">Hydrolase (HAD superfamily)</fullName>
    </submittedName>
</protein>
<evidence type="ECO:0000313" key="1">
    <source>
        <dbReference type="EMBL" id="SFV41353.1"/>
    </source>
</evidence>
<dbReference type="Pfam" id="PF08282">
    <property type="entry name" value="Hydrolase_3"/>
    <property type="match status" value="1"/>
</dbReference>
<sequence length="274" mass="30873">MYKLITSDMDETLLNDNKKITPKTIEAVKRATAAGVHFVPNTGRSFTSIQDNLIELGLSQKPDQYVISYNGAAIVENKENQVLQVNALPHEIVDQLFQIGMNENVCIHVYTVDQLYIWNMNKNEENYLDGRVTGWHLMRENNIKFLQDTPITKIIFNIEEEAKRLSMQDYVNEHVEFALNISFSSDRYIEFNDPTADKGQGTMALAKKLGIKPSEVIAIGDNSNDLPMIKDAGLGVSVANGRDFVQAAANYVTQADNNHDPIAEVIDKFIFNEE</sequence>
<dbReference type="GO" id="GO:0000287">
    <property type="term" value="F:magnesium ion binding"/>
    <property type="evidence" value="ECO:0007669"/>
    <property type="project" value="TreeGrafter"/>
</dbReference>
<dbReference type="KEGG" id="laca:LAC1533_1930"/>
<organism evidence="1 2">
    <name type="scientific">Ligilactobacillus acidipiscis</name>
    <dbReference type="NCBI Taxonomy" id="89059"/>
    <lineage>
        <taxon>Bacteria</taxon>
        <taxon>Bacillati</taxon>
        <taxon>Bacillota</taxon>
        <taxon>Bacilli</taxon>
        <taxon>Lactobacillales</taxon>
        <taxon>Lactobacillaceae</taxon>
        <taxon>Ligilactobacillus</taxon>
    </lineage>
</organism>
<accession>A0A1K1KR79</accession>
<evidence type="ECO:0000313" key="2">
    <source>
        <dbReference type="Proteomes" id="UP000190935"/>
    </source>
</evidence>
<keyword evidence="1" id="KW-0378">Hydrolase</keyword>
<dbReference type="InterPro" id="IPR036412">
    <property type="entry name" value="HAD-like_sf"/>
</dbReference>
<dbReference type="PANTHER" id="PTHR10000:SF8">
    <property type="entry name" value="HAD SUPERFAMILY HYDROLASE-LIKE, TYPE 3"/>
    <property type="match status" value="1"/>
</dbReference>
<gene>
    <name evidence="1" type="ORF">LAC1533_1930</name>
</gene>
<dbReference type="Gene3D" id="3.40.50.1000">
    <property type="entry name" value="HAD superfamily/HAD-like"/>
    <property type="match status" value="1"/>
</dbReference>
<dbReference type="OrthoDB" id="9790031at2"/>
<dbReference type="InterPro" id="IPR006379">
    <property type="entry name" value="HAD-SF_hydro_IIB"/>
</dbReference>